<reference evidence="1" key="1">
    <citation type="submission" date="2020-07" db="EMBL/GenBank/DDBJ databases">
        <title>Multicomponent nature underlies the extraordinary mechanical properties of spider dragline silk.</title>
        <authorList>
            <person name="Kono N."/>
            <person name="Nakamura H."/>
            <person name="Mori M."/>
            <person name="Yoshida Y."/>
            <person name="Ohtoshi R."/>
            <person name="Malay A.D."/>
            <person name="Moran D.A.P."/>
            <person name="Tomita M."/>
            <person name="Numata K."/>
            <person name="Arakawa K."/>
        </authorList>
    </citation>
    <scope>NUCLEOTIDE SEQUENCE</scope>
</reference>
<organism evidence="1 2">
    <name type="scientific">Trichonephila clavata</name>
    <name type="common">Joro spider</name>
    <name type="synonym">Nephila clavata</name>
    <dbReference type="NCBI Taxonomy" id="2740835"/>
    <lineage>
        <taxon>Eukaryota</taxon>
        <taxon>Metazoa</taxon>
        <taxon>Ecdysozoa</taxon>
        <taxon>Arthropoda</taxon>
        <taxon>Chelicerata</taxon>
        <taxon>Arachnida</taxon>
        <taxon>Araneae</taxon>
        <taxon>Araneomorphae</taxon>
        <taxon>Entelegynae</taxon>
        <taxon>Araneoidea</taxon>
        <taxon>Nephilidae</taxon>
        <taxon>Trichonephila</taxon>
    </lineage>
</organism>
<dbReference type="Proteomes" id="UP000887116">
    <property type="component" value="Unassembled WGS sequence"/>
</dbReference>
<sequence length="112" mass="12593">RRSHSSFVPRLKDKDGSRIFLTPAFGKQIEAKVCSVTIYFKNCDNNLYTIVVAVTDQMNVPCLVTPEIRQLLTKPKEGGSGGAFKERKVLTVYFETEEECIEKKTPPGRQAP</sequence>
<accession>A0A8X6J678</accession>
<protein>
    <submittedName>
        <fullName evidence="1">RNase H domain-containing protein</fullName>
    </submittedName>
</protein>
<feature type="non-terminal residue" evidence="1">
    <location>
        <position position="1"/>
    </location>
</feature>
<name>A0A8X6J678_TRICU</name>
<evidence type="ECO:0000313" key="2">
    <source>
        <dbReference type="Proteomes" id="UP000887116"/>
    </source>
</evidence>
<gene>
    <name evidence="1" type="primary">AVEN_79540_1</name>
    <name evidence="1" type="ORF">TNCT_337481</name>
</gene>
<comment type="caution">
    <text evidence="1">The sequence shown here is derived from an EMBL/GenBank/DDBJ whole genome shotgun (WGS) entry which is preliminary data.</text>
</comment>
<proteinExistence type="predicted"/>
<dbReference type="AlphaFoldDB" id="A0A8X6J678"/>
<keyword evidence="2" id="KW-1185">Reference proteome</keyword>
<evidence type="ECO:0000313" key="1">
    <source>
        <dbReference type="EMBL" id="GFR21930.1"/>
    </source>
</evidence>
<dbReference type="EMBL" id="BMAO01028091">
    <property type="protein sequence ID" value="GFR21930.1"/>
    <property type="molecule type" value="Genomic_DNA"/>
</dbReference>